<feature type="region of interest" description="Disordered" evidence="5">
    <location>
        <begin position="1"/>
        <end position="398"/>
    </location>
</feature>
<dbReference type="RefSeq" id="XP_034080051.1">
    <property type="nucleotide sequence ID" value="XM_034224160.1"/>
</dbReference>
<dbReference type="PANTHER" id="PTHR12837:SF9">
    <property type="entry name" value="POLY(ADP-RIBOSE) GLYCOHYDROLASE"/>
    <property type="match status" value="1"/>
</dbReference>
<dbReference type="GO" id="GO:0005634">
    <property type="term" value="C:nucleus"/>
    <property type="evidence" value="ECO:0007669"/>
    <property type="project" value="TreeGrafter"/>
</dbReference>
<evidence type="ECO:0000313" key="10">
    <source>
        <dbReference type="RefSeq" id="XP_034080052.1"/>
    </source>
</evidence>
<feature type="compositionally biased region" description="Basic and acidic residues" evidence="5">
    <location>
        <begin position="14"/>
        <end position="42"/>
    </location>
</feature>
<accession>A0A6P8VWG2</accession>
<feature type="active site" evidence="4">
    <location>
        <position position="703"/>
    </location>
</feature>
<dbReference type="GO" id="GO:0004649">
    <property type="term" value="F:poly(ADP-ribose) glycohydrolase activity"/>
    <property type="evidence" value="ECO:0007669"/>
    <property type="project" value="UniProtKB-EC"/>
</dbReference>
<feature type="compositionally biased region" description="Polar residues" evidence="5">
    <location>
        <begin position="1"/>
        <end position="11"/>
    </location>
</feature>
<gene>
    <name evidence="9 10" type="primary">pargl</name>
</gene>
<feature type="active site" evidence="4">
    <location>
        <position position="702"/>
    </location>
</feature>
<dbReference type="RefSeq" id="XP_034080052.1">
    <property type="nucleotide sequence ID" value="XM_034224161.1"/>
</dbReference>
<dbReference type="GO" id="GO:0005975">
    <property type="term" value="P:carbohydrate metabolic process"/>
    <property type="evidence" value="ECO:0007669"/>
    <property type="project" value="InterPro"/>
</dbReference>
<dbReference type="OrthoDB" id="1937899at2759"/>
<evidence type="ECO:0000256" key="2">
    <source>
        <dbReference type="ARBA" id="ARBA00012255"/>
    </source>
</evidence>
<feature type="compositionally biased region" description="Low complexity" evidence="5">
    <location>
        <begin position="112"/>
        <end position="254"/>
    </location>
</feature>
<evidence type="ECO:0000256" key="5">
    <source>
        <dbReference type="SAM" id="MobiDB-lite"/>
    </source>
</evidence>
<keyword evidence="8" id="KW-1185">Reference proteome</keyword>
<evidence type="ECO:0000256" key="4">
    <source>
        <dbReference type="PIRSR" id="PIRSR607724-1"/>
    </source>
</evidence>
<feature type="compositionally biased region" description="Polar residues" evidence="5">
    <location>
        <begin position="63"/>
        <end position="75"/>
    </location>
</feature>
<dbReference type="GO" id="GO:1990966">
    <property type="term" value="P:ATP generation from poly-ADP-D-ribose"/>
    <property type="evidence" value="ECO:0007669"/>
    <property type="project" value="TreeGrafter"/>
</dbReference>
<evidence type="ECO:0000256" key="3">
    <source>
        <dbReference type="ARBA" id="ARBA00022801"/>
    </source>
</evidence>
<dbReference type="InterPro" id="IPR048362">
    <property type="entry name" value="PARG_helical"/>
</dbReference>
<name>A0A6P8VWG2_GYMAC</name>
<dbReference type="InterPro" id="IPR046372">
    <property type="entry name" value="PARG_cat_C"/>
</dbReference>
<dbReference type="GO" id="GO:0006282">
    <property type="term" value="P:regulation of DNA repair"/>
    <property type="evidence" value="ECO:0007669"/>
    <property type="project" value="InterPro"/>
</dbReference>
<dbReference type="PANTHER" id="PTHR12837">
    <property type="entry name" value="POLY ADP-RIBOSE GLYCOHYDROLASE"/>
    <property type="match status" value="1"/>
</dbReference>
<feature type="compositionally biased region" description="Basic and acidic residues" evidence="5">
    <location>
        <begin position="49"/>
        <end position="62"/>
    </location>
</feature>
<feature type="compositionally biased region" description="Basic and acidic residues" evidence="5">
    <location>
        <begin position="384"/>
        <end position="398"/>
    </location>
</feature>
<proteinExistence type="inferred from homology"/>
<dbReference type="GO" id="GO:0005737">
    <property type="term" value="C:cytoplasm"/>
    <property type="evidence" value="ECO:0007669"/>
    <property type="project" value="TreeGrafter"/>
</dbReference>
<dbReference type="Proteomes" id="UP000515161">
    <property type="component" value="Unplaced"/>
</dbReference>
<evidence type="ECO:0000256" key="1">
    <source>
        <dbReference type="ARBA" id="ARBA00009545"/>
    </source>
</evidence>
<dbReference type="InterPro" id="IPR007724">
    <property type="entry name" value="Poly_GlycHdrlase"/>
</dbReference>
<feature type="active site" evidence="4">
    <location>
        <position position="684"/>
    </location>
</feature>
<dbReference type="CTD" id="797792"/>
<dbReference type="EC" id="3.2.1.143" evidence="2"/>
<feature type="compositionally biased region" description="Low complexity" evidence="5">
    <location>
        <begin position="290"/>
        <end position="381"/>
    </location>
</feature>
<feature type="domain" description="PARG catalytic Macro" evidence="6">
    <location>
        <begin position="653"/>
        <end position="852"/>
    </location>
</feature>
<dbReference type="Pfam" id="PF05028">
    <property type="entry name" value="PARG_cat_C"/>
    <property type="match status" value="1"/>
</dbReference>
<evidence type="ECO:0000313" key="9">
    <source>
        <dbReference type="RefSeq" id="XP_034080051.1"/>
    </source>
</evidence>
<reference evidence="9 10" key="1">
    <citation type="submission" date="2025-04" db="UniProtKB">
        <authorList>
            <consortium name="RefSeq"/>
        </authorList>
    </citation>
    <scope>IDENTIFICATION</scope>
</reference>
<feature type="compositionally biased region" description="Low complexity" evidence="5">
    <location>
        <begin position="275"/>
        <end position="284"/>
    </location>
</feature>
<evidence type="ECO:0000313" key="8">
    <source>
        <dbReference type="Proteomes" id="UP000515161"/>
    </source>
</evidence>
<dbReference type="GO" id="GO:0009225">
    <property type="term" value="P:nucleotide-sugar metabolic process"/>
    <property type="evidence" value="ECO:0007669"/>
    <property type="project" value="TreeGrafter"/>
</dbReference>
<evidence type="ECO:0000259" key="6">
    <source>
        <dbReference type="Pfam" id="PF05028"/>
    </source>
</evidence>
<sequence>MAEGQSSNSSMKILKPDVLHNGKKNSDVADGGEISKRSREMTEGFQTGELHKSKEMLEDFRNNSEQVKQCFQSAINPDGKASSVQAGRSSPGPPYPAPSSTGPSYPGPSYPAPSSTGPSYSGPSYSAPSSTGPSYSGPSYPAPSSTGPSYSGPSYSAPSSTGPSYSGPSYPAPSSTGPSYSGPSYPAPSSTGPSYSGPSYSAPSSTGPSYSGPSYPAPSSTGPSYSGPSYPAPSSTGPSYSGPSYPAPSSTGPSSPGPPYPAPSSTGPSYPGPSYPGHSSTGPSYPGPSYPGHSSTGPSYPGRSYPGHSSTGPFSPGPSSSGPSSSVPSSPGPSSSGPSSSVPSSSGPSSSGPSSSVPSSSGPSSSVPSSSEPSSSPDVVSATHVERAEAVRKKREDGPSSCYLLKDMKIIPQCDIKLGHLHFSKTHTVLVDVDIFNGGAGLIPQDGRDVWHNDFVKMPYSQSSHMKTGYTKQNNTVRWEVIYKQLRSLSKKTTASVKDLEDAIIKYNPKYKGQWSFDALSSLVKANPNGDNYSPKLFQKIAELALRLPELVKKAIPLLKRGHTAAITLSQTQIACLLANAFFCTYPHRNFSGPKAEYHNYPSINFTRLFGNSSFRKKQKLRAIMHYFQQVTAKEQTGLVTFERRCLRDTELPNWKNCNKKMHKLHVASHGTIENEGKGMLQVDFASSWIGGGVLGSGLVQEEILFIINPELIVSRLFTEKLGDKECLIVTGSQQFSNYSGFGDTFQWKDPHEERLNRDQWARLQRQIVAIDALHFKHRSEQYNMIDVTRELNKAYCGFMGHRTHEPDIATGNWGCGAFNGDKQLKAVIQLMAAAQAKRGLAFFTFEDESLKQGLQQTYHLLVTERITVDKLYILLEDYCATPQAYGSEHVDLFELIRINFSPRSLLFSLWSISWD</sequence>
<dbReference type="GeneID" id="117551323"/>
<comment type="similarity">
    <text evidence="1">Belongs to the poly(ADP-ribose) glycohydrolase family.</text>
</comment>
<dbReference type="Pfam" id="PF20811">
    <property type="entry name" value="PARG_cat_N"/>
    <property type="match status" value="1"/>
</dbReference>
<evidence type="ECO:0000259" key="7">
    <source>
        <dbReference type="Pfam" id="PF20811"/>
    </source>
</evidence>
<dbReference type="AlphaFoldDB" id="A0A6P8VWG2"/>
<organism evidence="8 10">
    <name type="scientific">Gymnodraco acuticeps</name>
    <name type="common">Antarctic dragonfish</name>
    <dbReference type="NCBI Taxonomy" id="8218"/>
    <lineage>
        <taxon>Eukaryota</taxon>
        <taxon>Metazoa</taxon>
        <taxon>Chordata</taxon>
        <taxon>Craniata</taxon>
        <taxon>Vertebrata</taxon>
        <taxon>Euteleostomi</taxon>
        <taxon>Actinopterygii</taxon>
        <taxon>Neopterygii</taxon>
        <taxon>Teleostei</taxon>
        <taxon>Neoteleostei</taxon>
        <taxon>Acanthomorphata</taxon>
        <taxon>Eupercaria</taxon>
        <taxon>Perciformes</taxon>
        <taxon>Notothenioidei</taxon>
        <taxon>Bathydraconidae</taxon>
        <taxon>Gymnodraco</taxon>
    </lineage>
</organism>
<keyword evidence="3" id="KW-0378">Hydrolase</keyword>
<dbReference type="KEGG" id="gacu:117551323"/>
<protein>
    <recommendedName>
        <fullName evidence="2">poly(ADP-ribose) glycohydrolase</fullName>
        <ecNumber evidence="2">3.2.1.143</ecNumber>
    </recommendedName>
</protein>
<feature type="domain" description="PARG helical" evidence="7">
    <location>
        <begin position="533"/>
        <end position="644"/>
    </location>
</feature>